<accession>A0A5C8ZDB0</accession>
<dbReference type="InterPro" id="IPR014284">
    <property type="entry name" value="RNA_pol_sigma-70_dom"/>
</dbReference>
<dbReference type="RefSeq" id="WP_147926853.1">
    <property type="nucleotide sequence ID" value="NZ_VKAC01000007.1"/>
</dbReference>
<dbReference type="CDD" id="cd06171">
    <property type="entry name" value="Sigma70_r4"/>
    <property type="match status" value="1"/>
</dbReference>
<dbReference type="Gene3D" id="1.10.10.10">
    <property type="entry name" value="Winged helix-like DNA-binding domain superfamily/Winged helix DNA-binding domain"/>
    <property type="match status" value="1"/>
</dbReference>
<sequence length="179" mass="19365">MGRSAFDVRAAHAEHGATLVAFAASALRDRALAEDCVQEVFLRAWRSADRHDPDRGSVRTWLFAIARNVVVDAARARARRAPVVADGSVPEVADPRDAPAAVVERMRLAQALAGLSLEHRQVVVEVHLNGRDYADVSQETGVAVATLRTRMFYALKALRTALGADLTDDRGGVDDGGRR</sequence>
<keyword evidence="5" id="KW-0804">Transcription</keyword>
<dbReference type="SUPFAM" id="SSF88946">
    <property type="entry name" value="Sigma2 domain of RNA polymerase sigma factors"/>
    <property type="match status" value="1"/>
</dbReference>
<name>A0A5C8ZDB0_9ACTN</name>
<dbReference type="SUPFAM" id="SSF88659">
    <property type="entry name" value="Sigma3 and sigma4 domains of RNA polymerase sigma factors"/>
    <property type="match status" value="1"/>
</dbReference>
<dbReference type="GO" id="GO:0003677">
    <property type="term" value="F:DNA binding"/>
    <property type="evidence" value="ECO:0007669"/>
    <property type="project" value="UniProtKB-KW"/>
</dbReference>
<gene>
    <name evidence="8" type="ORF">FMM08_13355</name>
</gene>
<dbReference type="OrthoDB" id="9811152at2"/>
<proteinExistence type="inferred from homology"/>
<comment type="caution">
    <text evidence="8">The sequence shown here is derived from an EMBL/GenBank/DDBJ whole genome shotgun (WGS) entry which is preliminary data.</text>
</comment>
<dbReference type="Pfam" id="PF08281">
    <property type="entry name" value="Sigma70_r4_2"/>
    <property type="match status" value="1"/>
</dbReference>
<dbReference type="InterPro" id="IPR036388">
    <property type="entry name" value="WH-like_DNA-bd_sf"/>
</dbReference>
<evidence type="ECO:0000313" key="8">
    <source>
        <dbReference type="EMBL" id="TXR55797.1"/>
    </source>
</evidence>
<protein>
    <submittedName>
        <fullName evidence="8">Sigma-70 family RNA polymerase sigma factor</fullName>
    </submittedName>
</protein>
<evidence type="ECO:0000259" key="6">
    <source>
        <dbReference type="Pfam" id="PF04542"/>
    </source>
</evidence>
<evidence type="ECO:0000256" key="2">
    <source>
        <dbReference type="ARBA" id="ARBA00023015"/>
    </source>
</evidence>
<comment type="similarity">
    <text evidence="1">Belongs to the sigma-70 factor family. ECF subfamily.</text>
</comment>
<dbReference type="Proteomes" id="UP000321234">
    <property type="component" value="Unassembled WGS sequence"/>
</dbReference>
<organism evidence="8 9">
    <name type="scientific">Quadrisphaera setariae</name>
    <dbReference type="NCBI Taxonomy" id="2593304"/>
    <lineage>
        <taxon>Bacteria</taxon>
        <taxon>Bacillati</taxon>
        <taxon>Actinomycetota</taxon>
        <taxon>Actinomycetes</taxon>
        <taxon>Kineosporiales</taxon>
        <taxon>Kineosporiaceae</taxon>
        <taxon>Quadrisphaera</taxon>
    </lineage>
</organism>
<feature type="domain" description="RNA polymerase sigma factor 70 region 4 type 2" evidence="7">
    <location>
        <begin position="106"/>
        <end position="158"/>
    </location>
</feature>
<dbReference type="GO" id="GO:0006352">
    <property type="term" value="P:DNA-templated transcription initiation"/>
    <property type="evidence" value="ECO:0007669"/>
    <property type="project" value="InterPro"/>
</dbReference>
<dbReference type="NCBIfam" id="TIGR02937">
    <property type="entry name" value="sigma70-ECF"/>
    <property type="match status" value="1"/>
</dbReference>
<keyword evidence="3" id="KW-0731">Sigma factor</keyword>
<evidence type="ECO:0000259" key="7">
    <source>
        <dbReference type="Pfam" id="PF08281"/>
    </source>
</evidence>
<feature type="domain" description="RNA polymerase sigma-70 region 2" evidence="6">
    <location>
        <begin position="14"/>
        <end position="80"/>
    </location>
</feature>
<dbReference type="InterPro" id="IPR007627">
    <property type="entry name" value="RNA_pol_sigma70_r2"/>
</dbReference>
<dbReference type="PANTHER" id="PTHR43133:SF52">
    <property type="entry name" value="ECF RNA POLYMERASE SIGMA FACTOR SIGL"/>
    <property type="match status" value="1"/>
</dbReference>
<keyword evidence="2" id="KW-0805">Transcription regulation</keyword>
<evidence type="ECO:0000256" key="5">
    <source>
        <dbReference type="ARBA" id="ARBA00023163"/>
    </source>
</evidence>
<evidence type="ECO:0000256" key="3">
    <source>
        <dbReference type="ARBA" id="ARBA00023082"/>
    </source>
</evidence>
<dbReference type="Pfam" id="PF04542">
    <property type="entry name" value="Sigma70_r2"/>
    <property type="match status" value="1"/>
</dbReference>
<dbReference type="InterPro" id="IPR039425">
    <property type="entry name" value="RNA_pol_sigma-70-like"/>
</dbReference>
<evidence type="ECO:0000256" key="4">
    <source>
        <dbReference type="ARBA" id="ARBA00023125"/>
    </source>
</evidence>
<dbReference type="Gene3D" id="1.10.1740.10">
    <property type="match status" value="1"/>
</dbReference>
<dbReference type="InterPro" id="IPR013249">
    <property type="entry name" value="RNA_pol_sigma70_r4_t2"/>
</dbReference>
<keyword evidence="4" id="KW-0238">DNA-binding</keyword>
<dbReference type="InterPro" id="IPR013325">
    <property type="entry name" value="RNA_pol_sigma_r2"/>
</dbReference>
<dbReference type="InterPro" id="IPR013324">
    <property type="entry name" value="RNA_pol_sigma_r3/r4-like"/>
</dbReference>
<dbReference type="AlphaFoldDB" id="A0A5C8ZDB0"/>
<dbReference type="EMBL" id="VKAC01000007">
    <property type="protein sequence ID" value="TXR55797.1"/>
    <property type="molecule type" value="Genomic_DNA"/>
</dbReference>
<evidence type="ECO:0000313" key="9">
    <source>
        <dbReference type="Proteomes" id="UP000321234"/>
    </source>
</evidence>
<reference evidence="8 9" key="1">
    <citation type="submission" date="2019-07" db="EMBL/GenBank/DDBJ databases">
        <title>Quadrisphaera sp. strain DD2A genome sequencing and assembly.</title>
        <authorList>
            <person name="Kim I."/>
        </authorList>
    </citation>
    <scope>NUCLEOTIDE SEQUENCE [LARGE SCALE GENOMIC DNA]</scope>
    <source>
        <strain evidence="8 9">DD2A</strain>
    </source>
</reference>
<dbReference type="GO" id="GO:0016987">
    <property type="term" value="F:sigma factor activity"/>
    <property type="evidence" value="ECO:0007669"/>
    <property type="project" value="UniProtKB-KW"/>
</dbReference>
<keyword evidence="9" id="KW-1185">Reference proteome</keyword>
<dbReference type="PANTHER" id="PTHR43133">
    <property type="entry name" value="RNA POLYMERASE ECF-TYPE SIGMA FACTO"/>
    <property type="match status" value="1"/>
</dbReference>
<evidence type="ECO:0000256" key="1">
    <source>
        <dbReference type="ARBA" id="ARBA00010641"/>
    </source>
</evidence>